<dbReference type="RefSeq" id="WP_076430480.1">
    <property type="nucleotide sequence ID" value="NZ_FTNO01000002.1"/>
</dbReference>
<organism evidence="2 3">
    <name type="scientific">Haladaptatus litoreus</name>
    <dbReference type="NCBI Taxonomy" id="553468"/>
    <lineage>
        <taxon>Archaea</taxon>
        <taxon>Methanobacteriati</taxon>
        <taxon>Methanobacteriota</taxon>
        <taxon>Stenosarchaea group</taxon>
        <taxon>Halobacteria</taxon>
        <taxon>Halobacteriales</taxon>
        <taxon>Haladaptataceae</taxon>
        <taxon>Haladaptatus</taxon>
    </lineage>
</organism>
<dbReference type="OrthoDB" id="312988at2157"/>
<feature type="region of interest" description="Disordered" evidence="1">
    <location>
        <begin position="175"/>
        <end position="213"/>
    </location>
</feature>
<sequence>MEEAVRARGAAREAIEDITPARLREYIDGLLESSGIIPGVLTLLSVRAGDDDVDANEVERRATGVQLIYEGLRLTRRLAHDEPWNAEPPHTESNIAVLAADVMVSRGFSLLARTEAAETAVRTVKSFGRDQTARNGEGALEIDVFELAIVAGTTATGGDRPAGARRYAEHLATTVAEHESSSNLPDDTAERLAKLSGRRTNHVDEPPSSTTDP</sequence>
<reference evidence="3" key="1">
    <citation type="submission" date="2017-01" db="EMBL/GenBank/DDBJ databases">
        <authorList>
            <person name="Varghese N."/>
            <person name="Submissions S."/>
        </authorList>
    </citation>
    <scope>NUCLEOTIDE SEQUENCE [LARGE SCALE GENOMIC DNA]</scope>
    <source>
        <strain evidence="3">CGMCC 1.7737</strain>
    </source>
</reference>
<gene>
    <name evidence="2" type="ORF">SAMN05421858_2437</name>
</gene>
<dbReference type="Pfam" id="PF23426">
    <property type="entry name" value="DUF7114"/>
    <property type="match status" value="1"/>
</dbReference>
<name>A0A1N7BAC3_9EURY</name>
<protein>
    <submittedName>
        <fullName evidence="2">Uncharacterized protein</fullName>
    </submittedName>
</protein>
<dbReference type="Proteomes" id="UP000186914">
    <property type="component" value="Unassembled WGS sequence"/>
</dbReference>
<dbReference type="EMBL" id="FTNO01000002">
    <property type="protein sequence ID" value="SIR48258.1"/>
    <property type="molecule type" value="Genomic_DNA"/>
</dbReference>
<evidence type="ECO:0000256" key="1">
    <source>
        <dbReference type="SAM" id="MobiDB-lite"/>
    </source>
</evidence>
<dbReference type="AlphaFoldDB" id="A0A1N7BAC3"/>
<evidence type="ECO:0000313" key="2">
    <source>
        <dbReference type="EMBL" id="SIR48258.1"/>
    </source>
</evidence>
<evidence type="ECO:0000313" key="3">
    <source>
        <dbReference type="Proteomes" id="UP000186914"/>
    </source>
</evidence>
<dbReference type="InterPro" id="IPR055538">
    <property type="entry name" value="DUF7114"/>
</dbReference>
<proteinExistence type="predicted"/>
<accession>A0A1N7BAC3</accession>
<keyword evidence="3" id="KW-1185">Reference proteome</keyword>